<keyword evidence="2" id="KW-0645">Protease</keyword>
<feature type="domain" description="Peptidase C1A papain C-terminal" evidence="6">
    <location>
        <begin position="15"/>
        <end position="200"/>
    </location>
</feature>
<keyword evidence="3" id="KW-0378">Hydrolase</keyword>
<dbReference type="PANTHER" id="PTHR12411">
    <property type="entry name" value="CYSTEINE PROTEASE FAMILY C1-RELATED"/>
    <property type="match status" value="1"/>
</dbReference>
<dbReference type="HOGENOM" id="CLU_012184_8_1_1"/>
<dbReference type="GO" id="GO:0006508">
    <property type="term" value="P:proteolysis"/>
    <property type="evidence" value="ECO:0007669"/>
    <property type="project" value="UniProtKB-KW"/>
</dbReference>
<dbReference type="Gene3D" id="3.90.70.10">
    <property type="entry name" value="Cysteine proteinases"/>
    <property type="match status" value="1"/>
</dbReference>
<dbReference type="GO" id="GO:0008234">
    <property type="term" value="F:cysteine-type peptidase activity"/>
    <property type="evidence" value="ECO:0007669"/>
    <property type="project" value="UniProtKB-KW"/>
</dbReference>
<dbReference type="PRINTS" id="PR00705">
    <property type="entry name" value="PAPAIN"/>
</dbReference>
<dbReference type="PROSITE" id="PS00139">
    <property type="entry name" value="THIOL_PROTEASE_CYS"/>
    <property type="match status" value="1"/>
</dbReference>
<evidence type="ECO:0000256" key="1">
    <source>
        <dbReference type="ARBA" id="ARBA00008455"/>
    </source>
</evidence>
<dbReference type="InterPro" id="IPR000668">
    <property type="entry name" value="Peptidase_C1A_C"/>
</dbReference>
<dbReference type="InterPro" id="IPR000169">
    <property type="entry name" value="Pept_cys_AS"/>
</dbReference>
<protein>
    <submittedName>
        <fullName evidence="7">Cathepsin L</fullName>
    </submittedName>
</protein>
<dbReference type="SMART" id="SM00645">
    <property type="entry name" value="Pept_C1"/>
    <property type="match status" value="1"/>
</dbReference>
<dbReference type="AlphaFoldDB" id="K1QCK7"/>
<evidence type="ECO:0000259" key="6">
    <source>
        <dbReference type="SMART" id="SM00645"/>
    </source>
</evidence>
<evidence type="ECO:0000313" key="7">
    <source>
        <dbReference type="EMBL" id="EKC28884.1"/>
    </source>
</evidence>
<keyword evidence="4" id="KW-0788">Thiol protease</keyword>
<reference evidence="7" key="1">
    <citation type="journal article" date="2012" name="Nature">
        <title>The oyster genome reveals stress adaptation and complexity of shell formation.</title>
        <authorList>
            <person name="Zhang G."/>
            <person name="Fang X."/>
            <person name="Guo X."/>
            <person name="Li L."/>
            <person name="Luo R."/>
            <person name="Xu F."/>
            <person name="Yang P."/>
            <person name="Zhang L."/>
            <person name="Wang X."/>
            <person name="Qi H."/>
            <person name="Xiong Z."/>
            <person name="Que H."/>
            <person name="Xie Y."/>
            <person name="Holland P.W."/>
            <person name="Paps J."/>
            <person name="Zhu Y."/>
            <person name="Wu F."/>
            <person name="Chen Y."/>
            <person name="Wang J."/>
            <person name="Peng C."/>
            <person name="Meng J."/>
            <person name="Yang L."/>
            <person name="Liu J."/>
            <person name="Wen B."/>
            <person name="Zhang N."/>
            <person name="Huang Z."/>
            <person name="Zhu Q."/>
            <person name="Feng Y."/>
            <person name="Mount A."/>
            <person name="Hedgecock D."/>
            <person name="Xu Z."/>
            <person name="Liu Y."/>
            <person name="Domazet-Loso T."/>
            <person name="Du Y."/>
            <person name="Sun X."/>
            <person name="Zhang S."/>
            <person name="Liu B."/>
            <person name="Cheng P."/>
            <person name="Jiang X."/>
            <person name="Li J."/>
            <person name="Fan D."/>
            <person name="Wang W."/>
            <person name="Fu W."/>
            <person name="Wang T."/>
            <person name="Wang B."/>
            <person name="Zhang J."/>
            <person name="Peng Z."/>
            <person name="Li Y."/>
            <person name="Li N."/>
            <person name="Wang J."/>
            <person name="Chen M."/>
            <person name="He Y."/>
            <person name="Tan F."/>
            <person name="Song X."/>
            <person name="Zheng Q."/>
            <person name="Huang R."/>
            <person name="Yang H."/>
            <person name="Du X."/>
            <person name="Chen L."/>
            <person name="Yang M."/>
            <person name="Gaffney P.M."/>
            <person name="Wang S."/>
            <person name="Luo L."/>
            <person name="She Z."/>
            <person name="Ming Y."/>
            <person name="Huang W."/>
            <person name="Zhang S."/>
            <person name="Huang B."/>
            <person name="Zhang Y."/>
            <person name="Qu T."/>
            <person name="Ni P."/>
            <person name="Miao G."/>
            <person name="Wang J."/>
            <person name="Wang Q."/>
            <person name="Steinberg C.E."/>
            <person name="Wang H."/>
            <person name="Li N."/>
            <person name="Qian L."/>
            <person name="Zhang G."/>
            <person name="Li Y."/>
            <person name="Yang H."/>
            <person name="Liu X."/>
            <person name="Wang J."/>
            <person name="Yin Y."/>
            <person name="Wang J."/>
        </authorList>
    </citation>
    <scope>NUCLEOTIDE SEQUENCE [LARGE SCALE GENOMIC DNA]</scope>
    <source>
        <strain evidence="7">05x7-T-G4-1.051#20</strain>
    </source>
</reference>
<dbReference type="InterPro" id="IPR039417">
    <property type="entry name" value="Peptidase_C1A_papain-like"/>
</dbReference>
<evidence type="ECO:0000256" key="3">
    <source>
        <dbReference type="ARBA" id="ARBA00022801"/>
    </source>
</evidence>
<sequence length="201" mass="22157">MVNVSTFIPPNNMELPDTVDWSKKGYVTHVKNQGDCGSCWAFSVTGGLEGQHFKKTGKLVSLSEQNLVDCDTANNGCNGGNRGKAYQYIANNNGINTEKSYPYVAKEQTCNFSRSEVGATCKSFSRIPVGDELALQKAVASVGPISVGIRIVDEFFMYKEGVFDHKSCQSNKRHALLIVGYGVFNGKDYWLVKNRQVHRGD</sequence>
<dbReference type="InParanoid" id="K1QCK7"/>
<evidence type="ECO:0000256" key="5">
    <source>
        <dbReference type="ARBA" id="ARBA00023157"/>
    </source>
</evidence>
<dbReference type="Pfam" id="PF00112">
    <property type="entry name" value="Peptidase_C1"/>
    <property type="match status" value="1"/>
</dbReference>
<dbReference type="InterPro" id="IPR013128">
    <property type="entry name" value="Peptidase_C1A"/>
</dbReference>
<name>K1QCK7_MAGGI</name>
<evidence type="ECO:0000256" key="2">
    <source>
        <dbReference type="ARBA" id="ARBA00022670"/>
    </source>
</evidence>
<dbReference type="FunFam" id="3.90.70.10:FF:000332">
    <property type="entry name" value="Cathepsin L1"/>
    <property type="match status" value="1"/>
</dbReference>
<dbReference type="SUPFAM" id="SSF54001">
    <property type="entry name" value="Cysteine proteinases"/>
    <property type="match status" value="1"/>
</dbReference>
<proteinExistence type="inferred from homology"/>
<comment type="similarity">
    <text evidence="1">Belongs to the peptidase C1 family.</text>
</comment>
<evidence type="ECO:0000256" key="4">
    <source>
        <dbReference type="ARBA" id="ARBA00022807"/>
    </source>
</evidence>
<organism evidence="7">
    <name type="scientific">Magallana gigas</name>
    <name type="common">Pacific oyster</name>
    <name type="synonym">Crassostrea gigas</name>
    <dbReference type="NCBI Taxonomy" id="29159"/>
    <lineage>
        <taxon>Eukaryota</taxon>
        <taxon>Metazoa</taxon>
        <taxon>Spiralia</taxon>
        <taxon>Lophotrochozoa</taxon>
        <taxon>Mollusca</taxon>
        <taxon>Bivalvia</taxon>
        <taxon>Autobranchia</taxon>
        <taxon>Pteriomorphia</taxon>
        <taxon>Ostreida</taxon>
        <taxon>Ostreoidea</taxon>
        <taxon>Ostreidae</taxon>
        <taxon>Magallana</taxon>
    </lineage>
</organism>
<accession>K1QCK7</accession>
<dbReference type="EMBL" id="JH817692">
    <property type="protein sequence ID" value="EKC28884.1"/>
    <property type="molecule type" value="Genomic_DNA"/>
</dbReference>
<gene>
    <name evidence="7" type="ORF">CGI_10009230</name>
</gene>
<dbReference type="InterPro" id="IPR038765">
    <property type="entry name" value="Papain-like_cys_pep_sf"/>
</dbReference>
<dbReference type="CDD" id="cd02248">
    <property type="entry name" value="Peptidase_C1A"/>
    <property type="match status" value="1"/>
</dbReference>
<keyword evidence="5" id="KW-1015">Disulfide bond</keyword>